<comment type="subcellular location">
    <subcellularLocation>
        <location evidence="1">Cytoplasm</location>
    </subcellularLocation>
</comment>
<dbReference type="Proteomes" id="UP001460270">
    <property type="component" value="Unassembled WGS sequence"/>
</dbReference>
<dbReference type="InterPro" id="IPR001478">
    <property type="entry name" value="PDZ"/>
</dbReference>
<dbReference type="SMART" id="SM00228">
    <property type="entry name" value="PDZ"/>
    <property type="match status" value="1"/>
</dbReference>
<keyword evidence="3" id="KW-0597">Phosphoprotein</keyword>
<evidence type="ECO:0000256" key="4">
    <source>
        <dbReference type="ARBA" id="ARBA00038161"/>
    </source>
</evidence>
<keyword evidence="9" id="KW-1185">Reference proteome</keyword>
<feature type="compositionally biased region" description="Polar residues" evidence="6">
    <location>
        <begin position="1204"/>
        <end position="1215"/>
    </location>
</feature>
<feature type="compositionally biased region" description="Pro residues" evidence="6">
    <location>
        <begin position="1009"/>
        <end position="1031"/>
    </location>
</feature>
<feature type="compositionally biased region" description="Polar residues" evidence="6">
    <location>
        <begin position="1312"/>
        <end position="1321"/>
    </location>
</feature>
<reference evidence="9" key="1">
    <citation type="submission" date="2024-04" db="EMBL/GenBank/DDBJ databases">
        <title>Salinicola lusitanus LLJ914,a marine bacterium isolated from the Okinawa Trough.</title>
        <authorList>
            <person name="Li J."/>
        </authorList>
    </citation>
    <scope>NUCLEOTIDE SEQUENCE [LARGE SCALE GENOMIC DNA]</scope>
</reference>
<feature type="compositionally biased region" description="Low complexity" evidence="6">
    <location>
        <begin position="908"/>
        <end position="927"/>
    </location>
</feature>
<feature type="compositionally biased region" description="Basic and acidic residues" evidence="6">
    <location>
        <begin position="319"/>
        <end position="329"/>
    </location>
</feature>
<dbReference type="GO" id="GO:0003779">
    <property type="term" value="F:actin binding"/>
    <property type="evidence" value="ECO:0007669"/>
    <property type="project" value="TreeGrafter"/>
</dbReference>
<dbReference type="EMBL" id="JBBPFD010000010">
    <property type="protein sequence ID" value="KAK7909735.1"/>
    <property type="molecule type" value="Genomic_DNA"/>
</dbReference>
<feature type="compositionally biased region" description="Polar residues" evidence="6">
    <location>
        <begin position="928"/>
        <end position="946"/>
    </location>
</feature>
<feature type="compositionally biased region" description="Low complexity" evidence="6">
    <location>
        <begin position="1099"/>
        <end position="1113"/>
    </location>
</feature>
<feature type="region of interest" description="Disordered" evidence="6">
    <location>
        <begin position="770"/>
        <end position="1162"/>
    </location>
</feature>
<feature type="compositionally biased region" description="Basic residues" evidence="6">
    <location>
        <begin position="309"/>
        <end position="318"/>
    </location>
</feature>
<evidence type="ECO:0000259" key="7">
    <source>
        <dbReference type="PROSITE" id="PS50106"/>
    </source>
</evidence>
<proteinExistence type="inferred from homology"/>
<feature type="compositionally biased region" description="Low complexity" evidence="6">
    <location>
        <begin position="1032"/>
        <end position="1045"/>
    </location>
</feature>
<feature type="compositionally biased region" description="Polar residues" evidence="6">
    <location>
        <begin position="1332"/>
        <end position="1366"/>
    </location>
</feature>
<evidence type="ECO:0000256" key="2">
    <source>
        <dbReference type="ARBA" id="ARBA00022490"/>
    </source>
</evidence>
<dbReference type="InterPro" id="IPR036034">
    <property type="entry name" value="PDZ_sf"/>
</dbReference>
<dbReference type="InterPro" id="IPR051976">
    <property type="entry name" value="Synaptopodin_domain"/>
</dbReference>
<feature type="region of interest" description="Disordered" evidence="6">
    <location>
        <begin position="1307"/>
        <end position="1390"/>
    </location>
</feature>
<feature type="compositionally biased region" description="Low complexity" evidence="6">
    <location>
        <begin position="861"/>
        <end position="877"/>
    </location>
</feature>
<feature type="compositionally biased region" description="Low complexity" evidence="6">
    <location>
        <begin position="951"/>
        <end position="972"/>
    </location>
</feature>
<evidence type="ECO:0000256" key="1">
    <source>
        <dbReference type="ARBA" id="ARBA00004496"/>
    </source>
</evidence>
<evidence type="ECO:0000256" key="5">
    <source>
        <dbReference type="SAM" id="Coils"/>
    </source>
</evidence>
<feature type="region of interest" description="Disordered" evidence="6">
    <location>
        <begin position="373"/>
        <end position="394"/>
    </location>
</feature>
<feature type="compositionally biased region" description="Low complexity" evidence="6">
    <location>
        <begin position="817"/>
        <end position="831"/>
    </location>
</feature>
<protein>
    <recommendedName>
        <fullName evidence="7">PDZ domain-containing protein</fullName>
    </recommendedName>
</protein>
<dbReference type="GO" id="GO:0005634">
    <property type="term" value="C:nucleus"/>
    <property type="evidence" value="ECO:0007669"/>
    <property type="project" value="TreeGrafter"/>
</dbReference>
<dbReference type="PANTHER" id="PTHR24217:SF9">
    <property type="entry name" value="SYNAPTOPODIN-2"/>
    <property type="match status" value="1"/>
</dbReference>
<feature type="compositionally biased region" description="Polar residues" evidence="6">
    <location>
        <begin position="1381"/>
        <end position="1390"/>
    </location>
</feature>
<dbReference type="GO" id="GO:0030018">
    <property type="term" value="C:Z disc"/>
    <property type="evidence" value="ECO:0007669"/>
    <property type="project" value="TreeGrafter"/>
</dbReference>
<accession>A0AAW0NYQ6</accession>
<evidence type="ECO:0000256" key="6">
    <source>
        <dbReference type="SAM" id="MobiDB-lite"/>
    </source>
</evidence>
<feature type="compositionally biased region" description="Low complexity" evidence="6">
    <location>
        <begin position="281"/>
        <end position="294"/>
    </location>
</feature>
<name>A0AAW0NYQ6_9GOBI</name>
<feature type="compositionally biased region" description="Pro residues" evidence="6">
    <location>
        <begin position="973"/>
        <end position="982"/>
    </location>
</feature>
<gene>
    <name evidence="8" type="ORF">WMY93_014419</name>
</gene>
<evidence type="ECO:0000313" key="8">
    <source>
        <dbReference type="EMBL" id="KAK7909735.1"/>
    </source>
</evidence>
<feature type="compositionally biased region" description="Acidic residues" evidence="6">
    <location>
        <begin position="376"/>
        <end position="391"/>
    </location>
</feature>
<feature type="compositionally biased region" description="Low complexity" evidence="6">
    <location>
        <begin position="770"/>
        <end position="785"/>
    </location>
</feature>
<feature type="compositionally biased region" description="Low complexity" evidence="6">
    <location>
        <begin position="1053"/>
        <end position="1063"/>
    </location>
</feature>
<evidence type="ECO:0000313" key="9">
    <source>
        <dbReference type="Proteomes" id="UP001460270"/>
    </source>
</evidence>
<feature type="compositionally biased region" description="Low complexity" evidence="6">
    <location>
        <begin position="983"/>
        <end position="1008"/>
    </location>
</feature>
<feature type="region of interest" description="Disordered" evidence="6">
    <location>
        <begin position="1198"/>
        <end position="1219"/>
    </location>
</feature>
<feature type="coiled-coil region" evidence="5">
    <location>
        <begin position="554"/>
        <end position="603"/>
    </location>
</feature>
<dbReference type="SUPFAM" id="SSF50156">
    <property type="entry name" value="PDZ domain-like"/>
    <property type="match status" value="1"/>
</dbReference>
<keyword evidence="2" id="KW-0963">Cytoplasm</keyword>
<comment type="similarity">
    <text evidence="4">Belongs to the synaptopodin family.</text>
</comment>
<dbReference type="Gene3D" id="2.30.42.10">
    <property type="match status" value="1"/>
</dbReference>
<comment type="caution">
    <text evidence="8">The sequence shown here is derived from an EMBL/GenBank/DDBJ whole genome shotgun (WGS) entry which is preliminary data.</text>
</comment>
<dbReference type="PANTHER" id="PTHR24217">
    <property type="entry name" value="PUTATIVE-RELATED"/>
    <property type="match status" value="1"/>
</dbReference>
<dbReference type="GO" id="GO:0015629">
    <property type="term" value="C:actin cytoskeleton"/>
    <property type="evidence" value="ECO:0007669"/>
    <property type="project" value="TreeGrafter"/>
</dbReference>
<feature type="compositionally biased region" description="Pro residues" evidence="6">
    <location>
        <begin position="878"/>
        <end position="892"/>
    </location>
</feature>
<dbReference type="GO" id="GO:0032233">
    <property type="term" value="P:positive regulation of actin filament bundle assembly"/>
    <property type="evidence" value="ECO:0007669"/>
    <property type="project" value="TreeGrafter"/>
</dbReference>
<feature type="region of interest" description="Disordered" evidence="6">
    <location>
        <begin position="252"/>
        <end position="329"/>
    </location>
</feature>
<keyword evidence="5" id="KW-0175">Coiled coil</keyword>
<sequence>MGIGDYICVTLRGAAPWGFTVAQGEGDTYKPLVVSQVEDGGCAFLAGVQESDHVVSINGEPCADLTLTQACSLIDNSTDCLQLLLKRCNSAPSEDGDSEETSCNDTLETTTLHILSPKHRPPSPRELYISESQDEASCGGMDSDGEIHKGPQLLSTELHLPHQRCLESTADDVLMSLPPGNVVELQVSLARSTQAYSGRESTRKIIDTEDAFSNQENIGEANDNLQQTSHHGVVLNCPTTSGQVEVVLQGAGRGEHGSGVGGPKVSCEGEEEESQEEPKSFTVTFATEETTATENLDSGESEEDPDQPHKHRARHARLRRSESLSEKQVKEAKSKCKRIALLLKAAPPNPNNKGVLMFKKHRQRAKKYTLVSYGTGEEEPESRSEDEEDEQDSHAVELTIVPSNDIELTNAKSSARVLSITFDKGLLEIERNLNSPIKMECETQGKGAAMFAQRRLRMDEISAEHEELRRQGIPVDGIQEVQKKIEEHAYMQSAIEGRGYMDVNIHQQSQQQYQQYQGQQYYEQQQQQYQQQNYHQQQQNYQQTQNYQQQQSYHHQQQQQQQQYQQQYEQQYQQQQMYQQREYQQEQQQYQQYSANVNGTIQQQTSEMQSSLSNRTAKPFSAQDMTPVAYPTENGDIQDNQGEQIASRDERISTPAIKTGILLDTRRRAGGKPMFTFKDAPKVSPNPELLNLLNKGDKKMGYESGTEEDYLSLGAEACNFLQSSRFKPKIPPPVAPKPMINPNALPWAVQMEVTNQDMPQCTENSLIAPAVAPPADTTPAIEVEPTPAPEPPTPSAPMEAPPISAAEEQHTWSVPTAEPQAQAAQVSVAPENRIQMNSSQHPDPSPATSWPPAQPQPQPPNSWNQAPHQEPPHSQSSPQPPWVTRQPPPVQAPQPQTNSWNPQVQQTWAQAPEQVPAQPQVQPSWAQEQPSLQQMQPAWVQPQEQQPHPPWVQQSQQKPQVQPPWAQQTPEAQPQPPWPQPPWITGQQQPAWSPQQPQTQPPWMQTGQAPPPQPPATLNPWAPVPPQPQPQQPWTQQPPEQIQQPLNAWGADQPTQQHPWAHQAPPPQAPQQPVNTWQQPPVKTSPQPPAQQQPPPSWAHPSQPSQPTSVSTSLVNTRPSPKPWQAPQSRSSPPPPPPQRISSFTFGQRTSSPINPMATVLPTSAGPAYEMLTVKGKGADMFAKRQSRMEKYIVDSETVEANKASRSTSPATSLPTEWKYTPNALGRSYSFSPPARVPFTGQQSLSPRPRKPLTPWEAASRHPLGLVDEAFEVQDLQHTLASSVHLAAQRKILPEPPADWQARVSYQAPKKSGSQTWSQSRGHTRAPLPSFVSPTKSSFSGVSSVTGYRSLPRQWQAQRSVTNLSSPDHKKPQGGQGYKSVYTSNTSWRR</sequence>
<feature type="compositionally biased region" description="Pro residues" evidence="6">
    <location>
        <begin position="786"/>
        <end position="795"/>
    </location>
</feature>
<feature type="compositionally biased region" description="Polar residues" evidence="6">
    <location>
        <begin position="1144"/>
        <end position="1154"/>
    </location>
</feature>
<evidence type="ECO:0000256" key="3">
    <source>
        <dbReference type="ARBA" id="ARBA00022553"/>
    </source>
</evidence>
<feature type="compositionally biased region" description="Polar residues" evidence="6">
    <location>
        <begin position="897"/>
        <end position="907"/>
    </location>
</feature>
<feature type="compositionally biased region" description="Pro residues" evidence="6">
    <location>
        <begin position="1086"/>
        <end position="1098"/>
    </location>
</feature>
<feature type="compositionally biased region" description="Polar residues" evidence="6">
    <location>
        <begin position="1074"/>
        <end position="1084"/>
    </location>
</feature>
<feature type="region of interest" description="Disordered" evidence="6">
    <location>
        <begin position="1231"/>
        <end position="1256"/>
    </location>
</feature>
<dbReference type="PROSITE" id="PS50106">
    <property type="entry name" value="PDZ"/>
    <property type="match status" value="1"/>
</dbReference>
<dbReference type="Pfam" id="PF00595">
    <property type="entry name" value="PDZ"/>
    <property type="match status" value="1"/>
</dbReference>
<feature type="domain" description="PDZ" evidence="7">
    <location>
        <begin position="12"/>
        <end position="89"/>
    </location>
</feature>
<organism evidence="8 9">
    <name type="scientific">Mugilogobius chulae</name>
    <name type="common">yellowstripe goby</name>
    <dbReference type="NCBI Taxonomy" id="88201"/>
    <lineage>
        <taxon>Eukaryota</taxon>
        <taxon>Metazoa</taxon>
        <taxon>Chordata</taxon>
        <taxon>Craniata</taxon>
        <taxon>Vertebrata</taxon>
        <taxon>Euteleostomi</taxon>
        <taxon>Actinopterygii</taxon>
        <taxon>Neopterygii</taxon>
        <taxon>Teleostei</taxon>
        <taxon>Neoteleostei</taxon>
        <taxon>Acanthomorphata</taxon>
        <taxon>Gobiaria</taxon>
        <taxon>Gobiiformes</taxon>
        <taxon>Gobioidei</taxon>
        <taxon>Gobiidae</taxon>
        <taxon>Gobionellinae</taxon>
        <taxon>Mugilogobius</taxon>
    </lineage>
</organism>